<sequence>MGLFDKISISRQHSQITLGPAEAFAAIALTAGAADGYATNSEVQAIITALSRMQLFRSYSADVMARMFERLLMLLQRQGSDPLLSGALKSLPHELQGTAFAIATDIILADGEITDDEEEFLNQLYHALEISEETAVNIIDVMLIKNQG</sequence>
<dbReference type="OrthoDB" id="530988at2"/>
<dbReference type="RefSeq" id="WP_070391744.1">
    <property type="nucleotide sequence ID" value="NZ_CP017599.1"/>
</dbReference>
<protein>
    <submittedName>
        <fullName evidence="1">Tellurite resistance protein TerB</fullName>
    </submittedName>
</protein>
<gene>
    <name evidence="1" type="ORF">BJP34_07110</name>
</gene>
<dbReference type="EMBL" id="CP017599">
    <property type="protein sequence ID" value="AOW99256.1"/>
    <property type="molecule type" value="Genomic_DNA"/>
</dbReference>
<dbReference type="SUPFAM" id="SSF158682">
    <property type="entry name" value="TerB-like"/>
    <property type="match status" value="1"/>
</dbReference>
<evidence type="ECO:0000313" key="2">
    <source>
        <dbReference type="Proteomes" id="UP000177870"/>
    </source>
</evidence>
<proteinExistence type="predicted"/>
<dbReference type="Gene3D" id="1.10.3680.10">
    <property type="entry name" value="TerB-like"/>
    <property type="match status" value="1"/>
</dbReference>
<dbReference type="KEGG" id="mpro:BJP34_07110"/>
<organism evidence="1 2">
    <name type="scientific">Moorena producens PAL-8-15-08-1</name>
    <dbReference type="NCBI Taxonomy" id="1458985"/>
    <lineage>
        <taxon>Bacteria</taxon>
        <taxon>Bacillati</taxon>
        <taxon>Cyanobacteriota</taxon>
        <taxon>Cyanophyceae</taxon>
        <taxon>Coleofasciculales</taxon>
        <taxon>Coleofasciculaceae</taxon>
        <taxon>Moorena</taxon>
    </lineage>
</organism>
<reference evidence="2" key="1">
    <citation type="submission" date="2016-10" db="EMBL/GenBank/DDBJ databases">
        <title>Comparative genomics uncovers the prolific and rare metabolic potential of the cyanobacterial genus Moorea.</title>
        <authorList>
            <person name="Leao T."/>
            <person name="Castelao G."/>
            <person name="Korobeynikov A."/>
            <person name="Monroe E.A."/>
            <person name="Podell S."/>
            <person name="Glukhov E."/>
            <person name="Allen E."/>
            <person name="Gerwick W.H."/>
            <person name="Gerwick L."/>
        </authorList>
    </citation>
    <scope>NUCLEOTIDE SEQUENCE [LARGE SCALE GENOMIC DNA]</scope>
    <source>
        <strain evidence="2">PAL-8-15-08-1</strain>
    </source>
</reference>
<dbReference type="InterPro" id="IPR029024">
    <property type="entry name" value="TerB-like"/>
</dbReference>
<dbReference type="CDD" id="cd07176">
    <property type="entry name" value="terB"/>
    <property type="match status" value="1"/>
</dbReference>
<dbReference type="Proteomes" id="UP000177870">
    <property type="component" value="Chromosome"/>
</dbReference>
<evidence type="ECO:0000313" key="1">
    <source>
        <dbReference type="EMBL" id="AOW99256.1"/>
    </source>
</evidence>
<name>A0A1D8TNQ9_9CYAN</name>
<accession>A0A1D8TNQ9</accession>
<dbReference type="AlphaFoldDB" id="A0A1D8TNQ9"/>
<dbReference type="STRING" id="1458985.BJP34_07110"/>